<name>A0A255YE43_9SPHN</name>
<dbReference type="HAMAP" id="MF_00676">
    <property type="entry name" value="UPF0260"/>
    <property type="match status" value="1"/>
</dbReference>
<comment type="caution">
    <text evidence="2">The sequence shown here is derived from an EMBL/GenBank/DDBJ whole genome shotgun (WGS) entry which is preliminary data.</text>
</comment>
<sequence>MSAKPFWEVIPLQRMSREQWESICDGCGKCCVHKLEDEETGEIFPTNVCCRLLDTATARCSDYRNRKALVPECVRLTPHRLDEIDWLPDSCSYLRVHRGQGLAPWHHLISGDRDAIHRAGQSVAGRVVREDQVGDLEDHIIDKPL</sequence>
<dbReference type="PANTHER" id="PTHR37421:SF1">
    <property type="entry name" value="UPF0260 PROTEIN YCGN"/>
    <property type="match status" value="1"/>
</dbReference>
<dbReference type="PIRSF" id="PIRSF006173">
    <property type="entry name" value="UCP006173"/>
    <property type="match status" value="1"/>
</dbReference>
<dbReference type="NCBIfam" id="NF003507">
    <property type="entry name" value="PRK05170.2-5"/>
    <property type="match status" value="1"/>
</dbReference>
<proteinExistence type="inferred from homology"/>
<dbReference type="Proteomes" id="UP000216991">
    <property type="component" value="Unassembled WGS sequence"/>
</dbReference>
<dbReference type="PANTHER" id="PTHR37421">
    <property type="entry name" value="UPF0260 PROTEIN YCGN"/>
    <property type="match status" value="1"/>
</dbReference>
<protein>
    <recommendedName>
        <fullName evidence="1">UPF0260 protein CHU93_11565</fullName>
    </recommendedName>
</protein>
<dbReference type="RefSeq" id="WP_086115372.1">
    <property type="nucleotide sequence ID" value="NZ_NOXT01000116.1"/>
</dbReference>
<comment type="similarity">
    <text evidence="1">Belongs to the UPF0260 family.</text>
</comment>
<dbReference type="InterPro" id="IPR008228">
    <property type="entry name" value="UCP006173"/>
</dbReference>
<dbReference type="NCBIfam" id="NF003501">
    <property type="entry name" value="PRK05170.1-5"/>
    <property type="match status" value="1"/>
</dbReference>
<evidence type="ECO:0000313" key="2">
    <source>
        <dbReference type="EMBL" id="OYQ26750.1"/>
    </source>
</evidence>
<evidence type="ECO:0000256" key="1">
    <source>
        <dbReference type="HAMAP-Rule" id="MF_00676"/>
    </source>
</evidence>
<keyword evidence="3" id="KW-1185">Reference proteome</keyword>
<reference evidence="2 3" key="1">
    <citation type="submission" date="2017-07" db="EMBL/GenBank/DDBJ databases">
        <title>Sandarakinorhabdus cyanobacteriorum sp. nov., a novel bacterium isolated from cyanobacterial aggregates in a eutrophic lake.</title>
        <authorList>
            <person name="Cai H."/>
        </authorList>
    </citation>
    <scope>NUCLEOTIDE SEQUENCE [LARGE SCALE GENOMIC DNA]</scope>
    <source>
        <strain evidence="2 3">TH057</strain>
    </source>
</reference>
<dbReference type="Pfam" id="PF03692">
    <property type="entry name" value="CxxCxxCC"/>
    <property type="match status" value="1"/>
</dbReference>
<dbReference type="AlphaFoldDB" id="A0A255YE43"/>
<dbReference type="InterPro" id="IPR005358">
    <property type="entry name" value="Puta_zinc/iron-chelating_dom"/>
</dbReference>
<dbReference type="EMBL" id="NOXT01000116">
    <property type="protein sequence ID" value="OYQ26750.1"/>
    <property type="molecule type" value="Genomic_DNA"/>
</dbReference>
<accession>A0A255YE43</accession>
<evidence type="ECO:0000313" key="3">
    <source>
        <dbReference type="Proteomes" id="UP000216991"/>
    </source>
</evidence>
<gene>
    <name evidence="2" type="ORF">CHU93_11565</name>
</gene>
<dbReference type="OrthoDB" id="9786855at2"/>
<organism evidence="2 3">
    <name type="scientific">Sandarakinorhabdus cyanobacteriorum</name>
    <dbReference type="NCBI Taxonomy" id="1981098"/>
    <lineage>
        <taxon>Bacteria</taxon>
        <taxon>Pseudomonadati</taxon>
        <taxon>Pseudomonadota</taxon>
        <taxon>Alphaproteobacteria</taxon>
        <taxon>Sphingomonadales</taxon>
        <taxon>Sphingosinicellaceae</taxon>
        <taxon>Sandarakinorhabdus</taxon>
    </lineage>
</organism>